<dbReference type="AlphaFoldDB" id="A0A2T6BMR8"/>
<dbReference type="PANTHER" id="PTHR43060:SF15">
    <property type="entry name" value="3-HYDROXYISOBUTYRATE DEHYDROGENASE-LIKE 1, MITOCHONDRIAL-RELATED"/>
    <property type="match status" value="1"/>
</dbReference>
<evidence type="ECO:0000256" key="1">
    <source>
        <dbReference type="ARBA" id="ARBA00023002"/>
    </source>
</evidence>
<keyword evidence="7" id="KW-1185">Reference proteome</keyword>
<dbReference type="InterPro" id="IPR013328">
    <property type="entry name" value="6PGD_dom2"/>
</dbReference>
<evidence type="ECO:0000256" key="3">
    <source>
        <dbReference type="PIRSR" id="PIRSR000103-1"/>
    </source>
</evidence>
<evidence type="ECO:0000259" key="5">
    <source>
        <dbReference type="Pfam" id="PF14833"/>
    </source>
</evidence>
<proteinExistence type="predicted"/>
<dbReference type="InterPro" id="IPR008927">
    <property type="entry name" value="6-PGluconate_DH-like_C_sf"/>
</dbReference>
<dbReference type="Pfam" id="PF03446">
    <property type="entry name" value="NAD_binding_2"/>
    <property type="match status" value="1"/>
</dbReference>
<dbReference type="Gene3D" id="3.40.50.720">
    <property type="entry name" value="NAD(P)-binding Rossmann-like Domain"/>
    <property type="match status" value="1"/>
</dbReference>
<dbReference type="PIRSF" id="PIRSF000103">
    <property type="entry name" value="HIBADH"/>
    <property type="match status" value="1"/>
</dbReference>
<keyword evidence="1" id="KW-0560">Oxidoreductase</keyword>
<dbReference type="GO" id="GO:0016491">
    <property type="term" value="F:oxidoreductase activity"/>
    <property type="evidence" value="ECO:0007669"/>
    <property type="project" value="UniProtKB-KW"/>
</dbReference>
<accession>A0A2T6BMR8</accession>
<dbReference type="Gene3D" id="1.10.1040.10">
    <property type="entry name" value="N-(1-d-carboxylethyl)-l-norvaline Dehydrogenase, domain 2"/>
    <property type="match status" value="1"/>
</dbReference>
<sequence length="300" mass="30699">MKTIGVFGLGDMGSGLAKNLLAAGFKVMGIDLKPDRMAAFEAMGGIPAASPAEVGAASDAVFVMVMTGAEARQVILGEDGVVAHMKRGGAVILSATIKPFEAREIGAAMEGSGIHLIDTPVSGGFPGAQSGTLTMMAAAPDAVLDTFAPVMEAVSANIHRVGTRPGDGQTVKACLQSLIGAQFSATFEAAALAAKAGVPGQVILDVFSTSSAGCGVVNNALEKIIDRQFEGTGSHINTMHKDLTISMGLGEELGVPLHTAAAAMQIFHAGRTKYPNGDNWVCTRVIEEIIGAELHRDGAQ</sequence>
<dbReference type="Proteomes" id="UP000243978">
    <property type="component" value="Unassembled WGS sequence"/>
</dbReference>
<evidence type="ECO:0000313" key="7">
    <source>
        <dbReference type="Proteomes" id="UP000243978"/>
    </source>
</evidence>
<feature type="active site" evidence="3">
    <location>
        <position position="172"/>
    </location>
</feature>
<evidence type="ECO:0000256" key="2">
    <source>
        <dbReference type="ARBA" id="ARBA00023027"/>
    </source>
</evidence>
<dbReference type="PANTHER" id="PTHR43060">
    <property type="entry name" value="3-HYDROXYISOBUTYRATE DEHYDROGENASE-LIKE 1, MITOCHONDRIAL-RELATED"/>
    <property type="match status" value="1"/>
</dbReference>
<evidence type="ECO:0000313" key="6">
    <source>
        <dbReference type="EMBL" id="PTX57378.1"/>
    </source>
</evidence>
<keyword evidence="2" id="KW-0520">NAD</keyword>
<feature type="domain" description="3-hydroxyisobutyrate dehydrogenase-like NAD-binding" evidence="5">
    <location>
        <begin position="166"/>
        <end position="275"/>
    </location>
</feature>
<evidence type="ECO:0000259" key="4">
    <source>
        <dbReference type="Pfam" id="PF03446"/>
    </source>
</evidence>
<dbReference type="SUPFAM" id="SSF48179">
    <property type="entry name" value="6-phosphogluconate dehydrogenase C-terminal domain-like"/>
    <property type="match status" value="1"/>
</dbReference>
<gene>
    <name evidence="6" type="ORF">C8N43_2045</name>
</gene>
<organism evidence="6 7">
    <name type="scientific">Litoreibacter ponti</name>
    <dbReference type="NCBI Taxonomy" id="1510457"/>
    <lineage>
        <taxon>Bacteria</taxon>
        <taxon>Pseudomonadati</taxon>
        <taxon>Pseudomonadota</taxon>
        <taxon>Alphaproteobacteria</taxon>
        <taxon>Rhodobacterales</taxon>
        <taxon>Roseobacteraceae</taxon>
        <taxon>Litoreibacter</taxon>
    </lineage>
</organism>
<dbReference type="Pfam" id="PF14833">
    <property type="entry name" value="NAD_binding_11"/>
    <property type="match status" value="1"/>
</dbReference>
<feature type="domain" description="6-phosphogluconate dehydrogenase NADP-binding" evidence="4">
    <location>
        <begin position="3"/>
        <end position="162"/>
    </location>
</feature>
<protein>
    <submittedName>
        <fullName evidence="6">3-hydroxyisobutyrate dehydrogenase/putative dehydrogenase</fullName>
    </submittedName>
</protein>
<name>A0A2T6BMR8_9RHOB</name>
<dbReference type="SUPFAM" id="SSF51735">
    <property type="entry name" value="NAD(P)-binding Rossmann-fold domains"/>
    <property type="match status" value="1"/>
</dbReference>
<dbReference type="EMBL" id="QBKS01000001">
    <property type="protein sequence ID" value="PTX57378.1"/>
    <property type="molecule type" value="Genomic_DNA"/>
</dbReference>
<dbReference type="InterPro" id="IPR029154">
    <property type="entry name" value="HIBADH-like_NADP-bd"/>
</dbReference>
<comment type="caution">
    <text evidence="6">The sequence shown here is derived from an EMBL/GenBank/DDBJ whole genome shotgun (WGS) entry which is preliminary data.</text>
</comment>
<dbReference type="GO" id="GO:0051287">
    <property type="term" value="F:NAD binding"/>
    <property type="evidence" value="ECO:0007669"/>
    <property type="project" value="InterPro"/>
</dbReference>
<dbReference type="InterPro" id="IPR015815">
    <property type="entry name" value="HIBADH-related"/>
</dbReference>
<dbReference type="GO" id="GO:0050661">
    <property type="term" value="F:NADP binding"/>
    <property type="evidence" value="ECO:0007669"/>
    <property type="project" value="InterPro"/>
</dbReference>
<dbReference type="InterPro" id="IPR006115">
    <property type="entry name" value="6PGDH_NADP-bd"/>
</dbReference>
<dbReference type="OrthoDB" id="9812907at2"/>
<dbReference type="InterPro" id="IPR036291">
    <property type="entry name" value="NAD(P)-bd_dom_sf"/>
</dbReference>
<reference evidence="6 7" key="1">
    <citation type="submission" date="2018-04" db="EMBL/GenBank/DDBJ databases">
        <title>Genomic Encyclopedia of Archaeal and Bacterial Type Strains, Phase II (KMG-II): from individual species to whole genera.</title>
        <authorList>
            <person name="Goeker M."/>
        </authorList>
    </citation>
    <scope>NUCLEOTIDE SEQUENCE [LARGE SCALE GENOMIC DNA]</scope>
    <source>
        <strain evidence="6 7">DSM 100977</strain>
    </source>
</reference>